<dbReference type="EMBL" id="JACCBX010000001">
    <property type="protein sequence ID" value="NYE03476.1"/>
    <property type="molecule type" value="Genomic_DNA"/>
</dbReference>
<accession>A0A852T6J2</accession>
<dbReference type="InterPro" id="IPR006059">
    <property type="entry name" value="SBP"/>
</dbReference>
<comment type="caution">
    <text evidence="2">The sequence shown here is derived from an EMBL/GenBank/DDBJ whole genome shotgun (WGS) entry which is preliminary data.</text>
</comment>
<dbReference type="PANTHER" id="PTHR43649">
    <property type="entry name" value="ARABINOSE-BINDING PROTEIN-RELATED"/>
    <property type="match status" value="1"/>
</dbReference>
<feature type="chain" id="PRO_5032966987" evidence="1">
    <location>
        <begin position="27"/>
        <end position="544"/>
    </location>
</feature>
<evidence type="ECO:0000256" key="1">
    <source>
        <dbReference type="SAM" id="SignalP"/>
    </source>
</evidence>
<dbReference type="InterPro" id="IPR050490">
    <property type="entry name" value="Bact_solute-bd_prot1"/>
</dbReference>
<gene>
    <name evidence="2" type="ORF">F4694_000195</name>
</gene>
<reference evidence="3" key="2">
    <citation type="submission" date="2020-08" db="EMBL/GenBank/DDBJ databases">
        <title>The Agave Microbiome: Exploring the role of microbial communities in plant adaptations to desert environments.</title>
        <authorList>
            <person name="Partida-Martinez L.P."/>
        </authorList>
    </citation>
    <scope>NUCLEOTIDE SEQUENCE [LARGE SCALE GENOMIC DNA]</scope>
    <source>
        <strain evidence="3">AT2.8</strain>
    </source>
</reference>
<keyword evidence="1" id="KW-0732">Signal</keyword>
<evidence type="ECO:0000313" key="3">
    <source>
        <dbReference type="Proteomes" id="UP000548423"/>
    </source>
</evidence>
<dbReference type="SUPFAM" id="SSF53850">
    <property type="entry name" value="Periplasmic binding protein-like II"/>
    <property type="match status" value="1"/>
</dbReference>
<proteinExistence type="predicted"/>
<dbReference type="Pfam" id="PF01547">
    <property type="entry name" value="SBP_bac_1"/>
    <property type="match status" value="1"/>
</dbReference>
<sequence>MKRKFNMLLSLVIAMLLLLVGCSDNASTTQKKDKEYKDIVTEAGTFPIVEEKQTLTVLTKSNTGVKDFATNEFTKWYEEKTGVHIKWEVLPEEGAAEKLNLMLASGEYPDVIMDMTLTPAQLRVYGEKGVFLKLNDLIDKYGVQTKKMFEEMPLVKDAVTTPDGDIFALPQVNECFHCTTSQKMWIYKPWLDKLGLDVPTTTEEFYDVMMAFKTQDPNGNGKADEIPFSGMKNYWHEEVAGFLMNPFSYSDKYIEDGKFVVPWDKPEWREGLKYLNKMYNDGLIYSGSFTQDPEQFKKLGENPDIAILGAAASSVPSFFTDVSDKGRAKDYVAVPPLKGPDGQQITLNEPSPVTRPAEFIITNKAKHPDVAFRWAEAMYENEVTINSVFGMGQFLEAKEGQLGLDGNPAVWTLEELDPNNVNNNIGWNQTGPSLRTNAFRAGQAVPENDQEQLLWKATEEHVPYISTTIEPVPKLFFSEEDSNKLATLEQAIENYVDEMTAAFITGKTKLDDKSWKEYVKNLENAGLKDFIQVYQKAYDEKYKK</sequence>
<protein>
    <submittedName>
        <fullName evidence="2">Aldouronate transport system substrate-binding protein</fullName>
    </submittedName>
</protein>
<evidence type="ECO:0000313" key="2">
    <source>
        <dbReference type="EMBL" id="NYE03476.1"/>
    </source>
</evidence>
<dbReference type="AlphaFoldDB" id="A0A852T6J2"/>
<organism evidence="2 3">
    <name type="scientific">Neobacillus niacini</name>
    <dbReference type="NCBI Taxonomy" id="86668"/>
    <lineage>
        <taxon>Bacteria</taxon>
        <taxon>Bacillati</taxon>
        <taxon>Bacillota</taxon>
        <taxon>Bacilli</taxon>
        <taxon>Bacillales</taxon>
        <taxon>Bacillaceae</taxon>
        <taxon>Neobacillus</taxon>
    </lineage>
</organism>
<dbReference type="Proteomes" id="UP000548423">
    <property type="component" value="Unassembled WGS sequence"/>
</dbReference>
<reference evidence="3" key="1">
    <citation type="submission" date="2020-07" db="EMBL/GenBank/DDBJ databases">
        <authorList>
            <person name="Partida-Martinez L."/>
            <person name="Huntemann M."/>
            <person name="Clum A."/>
            <person name="Wang J."/>
            <person name="Palaniappan K."/>
            <person name="Ritter S."/>
            <person name="Chen I.-M."/>
            <person name="Stamatis D."/>
            <person name="Reddy T."/>
            <person name="O'Malley R."/>
            <person name="Daum C."/>
            <person name="Shapiro N."/>
            <person name="Ivanova N."/>
            <person name="Kyrpides N."/>
            <person name="Woyke T."/>
        </authorList>
    </citation>
    <scope>NUCLEOTIDE SEQUENCE [LARGE SCALE GENOMIC DNA]</scope>
    <source>
        <strain evidence="3">AT2.8</strain>
    </source>
</reference>
<dbReference type="Gene3D" id="3.40.190.10">
    <property type="entry name" value="Periplasmic binding protein-like II"/>
    <property type="match status" value="2"/>
</dbReference>
<name>A0A852T6J2_9BACI</name>
<dbReference type="PROSITE" id="PS51257">
    <property type="entry name" value="PROKAR_LIPOPROTEIN"/>
    <property type="match status" value="1"/>
</dbReference>
<dbReference type="PANTHER" id="PTHR43649:SF12">
    <property type="entry name" value="DIACETYLCHITOBIOSE BINDING PROTEIN DASA"/>
    <property type="match status" value="1"/>
</dbReference>
<feature type="signal peptide" evidence="1">
    <location>
        <begin position="1"/>
        <end position="26"/>
    </location>
</feature>